<sequence>MGAAWELLDRRLQKFPCRKSSGSTAGELQNGDTATTQVTITSFRGPSAATMALNAHRPASRLASRALRSCTAQSSTAHAPICRPLIAVLTSPFSTSTPRGHAAAAEQDAHVPRWARTPERMKATFSPRSTKNPANSVWHVNADPAKLDDALNNLLGKGGERLLPDELKWLAVTHKSFDQGRRGFNDRLAFLGRRIAVVEAMQAILSDPAIAVESSEQIEPDAFAGRRTPFEDKALEAADRLSVLQPDAVFDLTKMQKLAMDTGISEVVRWKPRKVESLAASGIAPVMAGALYAIVGAVAMQHGGKVASRVVRERILRKIKA</sequence>
<keyword evidence="1" id="KW-0472">Membrane</keyword>
<proteinExistence type="predicted"/>
<accession>A0A9P9W866</accession>
<dbReference type="PANTHER" id="PTHR28160:SF1">
    <property type="entry name" value="LARGE RIBOSOMAL SUBUNIT PROTEIN ML57"/>
    <property type="match status" value="1"/>
</dbReference>
<protein>
    <recommendedName>
        <fullName evidence="2">RNase III domain-containing protein</fullName>
    </recommendedName>
</protein>
<keyword evidence="4" id="KW-1185">Reference proteome</keyword>
<comment type="caution">
    <text evidence="3">The sequence shown here is derived from an EMBL/GenBank/DDBJ whole genome shotgun (WGS) entry which is preliminary data.</text>
</comment>
<feature type="domain" description="RNase III" evidence="2">
    <location>
        <begin position="165"/>
        <end position="318"/>
    </location>
</feature>
<dbReference type="Pfam" id="PF14622">
    <property type="entry name" value="Ribonucleas_3_3"/>
    <property type="match status" value="1"/>
</dbReference>
<dbReference type="GO" id="GO:0005762">
    <property type="term" value="C:mitochondrial large ribosomal subunit"/>
    <property type="evidence" value="ECO:0007669"/>
    <property type="project" value="InterPro"/>
</dbReference>
<dbReference type="Proteomes" id="UP000829685">
    <property type="component" value="Unassembled WGS sequence"/>
</dbReference>
<evidence type="ECO:0000313" key="4">
    <source>
        <dbReference type="Proteomes" id="UP000829685"/>
    </source>
</evidence>
<dbReference type="GO" id="GO:0004525">
    <property type="term" value="F:ribonuclease III activity"/>
    <property type="evidence" value="ECO:0007669"/>
    <property type="project" value="InterPro"/>
</dbReference>
<keyword evidence="1" id="KW-0812">Transmembrane</keyword>
<dbReference type="EMBL" id="JAFIMR010000074">
    <property type="protein sequence ID" value="KAI1849860.1"/>
    <property type="molecule type" value="Genomic_DNA"/>
</dbReference>
<dbReference type="GO" id="GO:0003735">
    <property type="term" value="F:structural constituent of ribosome"/>
    <property type="evidence" value="ECO:0007669"/>
    <property type="project" value="InterPro"/>
</dbReference>
<dbReference type="GO" id="GO:0032543">
    <property type="term" value="P:mitochondrial translation"/>
    <property type="evidence" value="ECO:0007669"/>
    <property type="project" value="InterPro"/>
</dbReference>
<feature type="transmembrane region" description="Helical" evidence="1">
    <location>
        <begin position="278"/>
        <end position="299"/>
    </location>
</feature>
<dbReference type="AlphaFoldDB" id="A0A9P9W866"/>
<gene>
    <name evidence="3" type="ORF">JX265_013563</name>
</gene>
<name>A0A9P9W866_9PEZI</name>
<dbReference type="PANTHER" id="PTHR28160">
    <property type="entry name" value="54S RIBOSOMAL PROTEIN L15, MITOCHONDRIAL"/>
    <property type="match status" value="1"/>
</dbReference>
<evidence type="ECO:0000259" key="2">
    <source>
        <dbReference type="Pfam" id="PF14622"/>
    </source>
</evidence>
<dbReference type="InterPro" id="IPR036389">
    <property type="entry name" value="RNase_III_sf"/>
</dbReference>
<organism evidence="3 4">
    <name type="scientific">Neoarthrinium moseri</name>
    <dbReference type="NCBI Taxonomy" id="1658444"/>
    <lineage>
        <taxon>Eukaryota</taxon>
        <taxon>Fungi</taxon>
        <taxon>Dikarya</taxon>
        <taxon>Ascomycota</taxon>
        <taxon>Pezizomycotina</taxon>
        <taxon>Sordariomycetes</taxon>
        <taxon>Xylariomycetidae</taxon>
        <taxon>Amphisphaeriales</taxon>
        <taxon>Apiosporaceae</taxon>
        <taxon>Neoarthrinium</taxon>
    </lineage>
</organism>
<dbReference type="InterPro" id="IPR000999">
    <property type="entry name" value="RNase_III_dom"/>
</dbReference>
<dbReference type="FunFam" id="1.10.1520.10:FF:000018">
    <property type="entry name" value="RNase III domain protein"/>
    <property type="match status" value="1"/>
</dbReference>
<evidence type="ECO:0000313" key="3">
    <source>
        <dbReference type="EMBL" id="KAI1849860.1"/>
    </source>
</evidence>
<evidence type="ECO:0000256" key="1">
    <source>
        <dbReference type="SAM" id="Phobius"/>
    </source>
</evidence>
<reference evidence="3" key="1">
    <citation type="submission" date="2021-03" db="EMBL/GenBank/DDBJ databases">
        <title>Revisited historic fungal species revealed as producer of novel bioactive compounds through whole genome sequencing and comparative genomics.</title>
        <authorList>
            <person name="Vignolle G.A."/>
            <person name="Hochenegger N."/>
            <person name="Mach R.L."/>
            <person name="Mach-Aigner A.R."/>
            <person name="Javad Rahimi M."/>
            <person name="Salim K.A."/>
            <person name="Chan C.M."/>
            <person name="Lim L.B.L."/>
            <person name="Cai F."/>
            <person name="Druzhinina I.S."/>
            <person name="U'Ren J.M."/>
            <person name="Derntl C."/>
        </authorList>
    </citation>
    <scope>NUCLEOTIDE SEQUENCE</scope>
    <source>
        <strain evidence="3">TUCIM 5799</strain>
    </source>
</reference>
<dbReference type="Gene3D" id="1.10.1520.10">
    <property type="entry name" value="Ribonuclease III domain"/>
    <property type="match status" value="1"/>
</dbReference>
<dbReference type="InterPro" id="IPR040030">
    <property type="entry name" value="Ribosomal_mL57"/>
</dbReference>
<dbReference type="GO" id="GO:0006396">
    <property type="term" value="P:RNA processing"/>
    <property type="evidence" value="ECO:0007669"/>
    <property type="project" value="InterPro"/>
</dbReference>
<keyword evidence="1" id="KW-1133">Transmembrane helix</keyword>